<dbReference type="Pfam" id="PF13480">
    <property type="entry name" value="Acetyltransf_6"/>
    <property type="match status" value="1"/>
</dbReference>
<dbReference type="PANTHER" id="PTHR36174:SF1">
    <property type="entry name" value="LIPID II:GLYCINE GLYCYLTRANSFERASE"/>
    <property type="match status" value="1"/>
</dbReference>
<dbReference type="EMBL" id="LT598653">
    <property type="protein sequence ID" value="SBV31993.1"/>
    <property type="molecule type" value="Genomic_DNA"/>
</dbReference>
<name>A0A1Y5PPN8_9SPHN</name>
<dbReference type="InterPro" id="IPR016181">
    <property type="entry name" value="Acyl_CoA_acyltransferase"/>
</dbReference>
<proteinExistence type="predicted"/>
<protein>
    <recommendedName>
        <fullName evidence="1">BioF2-like acetyltransferase domain-containing protein</fullName>
    </recommendedName>
</protein>
<dbReference type="SUPFAM" id="SSF55729">
    <property type="entry name" value="Acyl-CoA N-acyltransferases (Nat)"/>
    <property type="match status" value="2"/>
</dbReference>
<dbReference type="NCBIfam" id="TIGR03019">
    <property type="entry name" value="pepcterm_femAB"/>
    <property type="match status" value="1"/>
</dbReference>
<dbReference type="InterPro" id="IPR017469">
    <property type="entry name" value="PEP-CTERM_FemAB-rel"/>
</dbReference>
<evidence type="ECO:0000259" key="1">
    <source>
        <dbReference type="Pfam" id="PF13480"/>
    </source>
</evidence>
<sequence>MARRGVNAPVLAVKDRFSGAPLSDASEWDAYVAGHPDATPFHSRAWCEAITKATGHRCHLVTARDASGALTGILPLHHIRSPLFGQALVGSGFAVGGGILAGDPAVAATLADGAAAMARSLGVPSVELRGGPLPEGEGWAREEGVYAGFARDLAADDDAELLAIPRKQRAEVRKVLESGLTVTTGRDAAERRDHYRIYATSVRNLGTPVFPKALFDAVLDAFAGDADILTVRDGGRPVASVFSLFWRGTVMPYWGGGTADARRLRANELMYFALMRHARERGCTRFDFGRSKLGTGPFAYKKNWGFEPRPLVYARWLAPGETPRDTNPNSARYRMQVDLWKKLPLWAANRIGPLIARGLG</sequence>
<evidence type="ECO:0000313" key="2">
    <source>
        <dbReference type="EMBL" id="SBV31993.1"/>
    </source>
</evidence>
<dbReference type="KEGG" id="sphu:SPPYR_0873"/>
<dbReference type="Gene3D" id="3.40.630.30">
    <property type="match status" value="1"/>
</dbReference>
<feature type="domain" description="BioF2-like acetyltransferase" evidence="1">
    <location>
        <begin position="169"/>
        <end position="302"/>
    </location>
</feature>
<dbReference type="InterPro" id="IPR050644">
    <property type="entry name" value="PG_Glycine_Bridge_Synth"/>
</dbReference>
<accession>A0A1Y5PPN8</accession>
<dbReference type="PANTHER" id="PTHR36174">
    <property type="entry name" value="LIPID II:GLYCINE GLYCYLTRANSFERASE"/>
    <property type="match status" value="1"/>
</dbReference>
<gene>
    <name evidence="2" type="ORF">SPPYR_0873</name>
</gene>
<organism evidence="2">
    <name type="scientific">uncultured Sphingopyxis sp</name>
    <dbReference type="NCBI Taxonomy" id="310581"/>
    <lineage>
        <taxon>Bacteria</taxon>
        <taxon>Pseudomonadati</taxon>
        <taxon>Pseudomonadota</taxon>
        <taxon>Alphaproteobacteria</taxon>
        <taxon>Sphingomonadales</taxon>
        <taxon>Sphingomonadaceae</taxon>
        <taxon>Sphingopyxis</taxon>
        <taxon>environmental samples</taxon>
    </lineage>
</organism>
<dbReference type="InterPro" id="IPR038740">
    <property type="entry name" value="BioF2-like_GNAT_dom"/>
</dbReference>
<dbReference type="AlphaFoldDB" id="A0A1Y5PPN8"/>
<reference evidence="2" key="1">
    <citation type="submission" date="2016-03" db="EMBL/GenBank/DDBJ databases">
        <authorList>
            <person name="Ploux O."/>
        </authorList>
    </citation>
    <scope>NUCLEOTIDE SEQUENCE</scope>
    <source>
        <strain evidence="2">UC10</strain>
    </source>
</reference>